<dbReference type="Pfam" id="PF05069">
    <property type="entry name" value="Phage_tail_S"/>
    <property type="match status" value="1"/>
</dbReference>
<evidence type="ECO:0000313" key="1">
    <source>
        <dbReference type="EMBL" id="EEG08964.1"/>
    </source>
</evidence>
<sequence>MIELKQEVAHVLAALAELDRRGEHREPLMRSLSGTMLDEVEQNFAAQGRPAWAGLAPSTLKRRQGGKVLQDTRRLASSIEPASDNDSAQVGTNVVYAAIQHFGGEIKRAARSQRVYFKQDKDGSVGTRFVKKSQSNFSQWATIGEHSVKIPARPFLVLTESGIQTMEDQAIRYLSEPWK</sequence>
<accession>B9Z311</accession>
<protein>
    <submittedName>
        <fullName evidence="1">Phage virion morphogenesis protein</fullName>
    </submittedName>
</protein>
<dbReference type="NCBIfam" id="TIGR01635">
    <property type="entry name" value="tail_comp_S"/>
    <property type="match status" value="1"/>
</dbReference>
<proteinExistence type="predicted"/>
<gene>
    <name evidence="1" type="ORF">FuraDRAFT_1724</name>
</gene>
<evidence type="ECO:0000313" key="2">
    <source>
        <dbReference type="Proteomes" id="UP000003165"/>
    </source>
</evidence>
<name>B9Z311_9NEIS</name>
<reference evidence="1 2" key="1">
    <citation type="submission" date="2009-02" db="EMBL/GenBank/DDBJ databases">
        <title>Sequencing of the draft genome and assembly of Lutiella nitroferrum 2002.</title>
        <authorList>
            <consortium name="US DOE Joint Genome Institute (JGI-PGF)"/>
            <person name="Lucas S."/>
            <person name="Copeland A."/>
            <person name="Lapidus A."/>
            <person name="Glavina del Rio T."/>
            <person name="Tice H."/>
            <person name="Bruce D."/>
            <person name="Goodwin L."/>
            <person name="Pitluck S."/>
            <person name="Larimer F."/>
            <person name="Land M.L."/>
            <person name="Hauser L."/>
            <person name="Coates J.D."/>
        </authorList>
    </citation>
    <scope>NUCLEOTIDE SEQUENCE [LARGE SCALE GENOMIC DNA]</scope>
    <source>
        <strain evidence="1 2">2002</strain>
    </source>
</reference>
<dbReference type="InterPro" id="IPR006522">
    <property type="entry name" value="Phage_virion_morphogenesis"/>
</dbReference>
<keyword evidence="2" id="KW-1185">Reference proteome</keyword>
<dbReference type="Proteomes" id="UP000003165">
    <property type="component" value="Unassembled WGS sequence"/>
</dbReference>
<dbReference type="AlphaFoldDB" id="B9Z311"/>
<dbReference type="EMBL" id="ACIS01000004">
    <property type="protein sequence ID" value="EEG08964.1"/>
    <property type="molecule type" value="Genomic_DNA"/>
</dbReference>
<dbReference type="RefSeq" id="WP_008953744.1">
    <property type="nucleotide sequence ID" value="NZ_ACIS01000004.1"/>
</dbReference>
<dbReference type="eggNOG" id="COG5005">
    <property type="taxonomic scope" value="Bacteria"/>
</dbReference>
<comment type="caution">
    <text evidence="1">The sequence shown here is derived from an EMBL/GenBank/DDBJ whole genome shotgun (WGS) entry which is preliminary data.</text>
</comment>
<organism evidence="1 2">
    <name type="scientific">Pseudogulbenkiania ferrooxidans 2002</name>
    <dbReference type="NCBI Taxonomy" id="279714"/>
    <lineage>
        <taxon>Bacteria</taxon>
        <taxon>Pseudomonadati</taxon>
        <taxon>Pseudomonadota</taxon>
        <taxon>Betaproteobacteria</taxon>
        <taxon>Neisseriales</taxon>
        <taxon>Chromobacteriaceae</taxon>
        <taxon>Pseudogulbenkiania</taxon>
    </lineage>
</organism>